<keyword evidence="1" id="KW-0732">Signal</keyword>
<dbReference type="Proteomes" id="UP000289650">
    <property type="component" value="Unassembled WGS sequence"/>
</dbReference>
<evidence type="ECO:0000313" key="3">
    <source>
        <dbReference type="Proteomes" id="UP000289650"/>
    </source>
</evidence>
<organism evidence="2 3">
    <name type="scientific">Burkholderia stabilis</name>
    <dbReference type="NCBI Taxonomy" id="95485"/>
    <lineage>
        <taxon>Bacteria</taxon>
        <taxon>Pseudomonadati</taxon>
        <taxon>Pseudomonadota</taxon>
        <taxon>Betaproteobacteria</taxon>
        <taxon>Burkholderiales</taxon>
        <taxon>Burkholderiaceae</taxon>
        <taxon>Burkholderia</taxon>
        <taxon>Burkholderia cepacia complex</taxon>
    </lineage>
</organism>
<evidence type="ECO:0000256" key="1">
    <source>
        <dbReference type="SAM" id="SignalP"/>
    </source>
</evidence>
<feature type="chain" id="PRO_5020380835" description="Peptidase" evidence="1">
    <location>
        <begin position="22"/>
        <end position="107"/>
    </location>
</feature>
<proteinExistence type="predicted"/>
<evidence type="ECO:0000313" key="2">
    <source>
        <dbReference type="EMBL" id="RXV68455.1"/>
    </source>
</evidence>
<dbReference type="RefSeq" id="WP_129516060.1">
    <property type="nucleotide sequence ID" value="NZ_QWEX01000002.1"/>
</dbReference>
<evidence type="ECO:0008006" key="4">
    <source>
        <dbReference type="Google" id="ProtNLM"/>
    </source>
</evidence>
<dbReference type="AlphaFoldDB" id="A0A4Q2AGB7"/>
<dbReference type="EMBL" id="QWEX01000002">
    <property type="protein sequence ID" value="RXV68455.1"/>
    <property type="molecule type" value="Genomic_DNA"/>
</dbReference>
<accession>A0A4Q2AGB7</accession>
<sequence>MRRFCGIVPVAMVFALSAALSGCDRSSSDLGAGEIVTLEHVPAPVRTTIERQRQGGSIGVIQRRAKDGESRYVVMIVQGGQEQRLILAEDGKLISSRPASDDEEDDD</sequence>
<protein>
    <recommendedName>
        <fullName evidence="4">Peptidase</fullName>
    </recommendedName>
</protein>
<reference evidence="2 3" key="1">
    <citation type="submission" date="2018-08" db="EMBL/GenBank/DDBJ databases">
        <title>Mountain-cultivated ginseng endophyte, Burkholderia stabilis and its activity against ginseng root rot disease.</title>
        <authorList>
            <person name="Tapan Kumar M."/>
            <person name="Bae H."/>
            <person name="Shanmugam G."/>
            <person name="Jeon J."/>
        </authorList>
    </citation>
    <scope>NUCLEOTIDE SEQUENCE [LARGE SCALE GENOMIC DNA]</scope>
    <source>
        <strain evidence="2 3">EB159</strain>
    </source>
</reference>
<feature type="signal peptide" evidence="1">
    <location>
        <begin position="1"/>
        <end position="21"/>
    </location>
</feature>
<name>A0A4Q2AGB7_9BURK</name>
<comment type="caution">
    <text evidence="2">The sequence shown here is derived from an EMBL/GenBank/DDBJ whole genome shotgun (WGS) entry which is preliminary data.</text>
</comment>
<gene>
    <name evidence="2" type="ORF">D1006_25165</name>
</gene>
<dbReference type="PROSITE" id="PS51257">
    <property type="entry name" value="PROKAR_LIPOPROTEIN"/>
    <property type="match status" value="1"/>
</dbReference>